<feature type="domain" description="HTH tetR-type" evidence="3">
    <location>
        <begin position="14"/>
        <end position="74"/>
    </location>
</feature>
<accession>A0ABW4CGT8</accession>
<evidence type="ECO:0000256" key="1">
    <source>
        <dbReference type="ARBA" id="ARBA00023125"/>
    </source>
</evidence>
<reference evidence="5" key="1">
    <citation type="journal article" date="2019" name="Int. J. Syst. Evol. Microbiol.">
        <title>The Global Catalogue of Microorganisms (GCM) 10K type strain sequencing project: providing services to taxonomists for standard genome sequencing and annotation.</title>
        <authorList>
            <consortium name="The Broad Institute Genomics Platform"/>
            <consortium name="The Broad Institute Genome Sequencing Center for Infectious Disease"/>
            <person name="Wu L."/>
            <person name="Ma J."/>
        </authorList>
    </citation>
    <scope>NUCLEOTIDE SEQUENCE [LARGE SCALE GENOMIC DNA]</scope>
    <source>
        <strain evidence="5">CCM 8980</strain>
    </source>
</reference>
<dbReference type="EMBL" id="JBHTOC010000009">
    <property type="protein sequence ID" value="MFD1430019.1"/>
    <property type="molecule type" value="Genomic_DNA"/>
</dbReference>
<evidence type="ECO:0000259" key="3">
    <source>
        <dbReference type="PROSITE" id="PS50977"/>
    </source>
</evidence>
<name>A0ABW4CGT8_9LACO</name>
<gene>
    <name evidence="4" type="ORF">ACFQ4P_07135</name>
</gene>
<dbReference type="InterPro" id="IPR009057">
    <property type="entry name" value="Homeodomain-like_sf"/>
</dbReference>
<proteinExistence type="predicted"/>
<keyword evidence="5" id="KW-1185">Reference proteome</keyword>
<feature type="DNA-binding region" description="H-T-H motif" evidence="2">
    <location>
        <begin position="37"/>
        <end position="56"/>
    </location>
</feature>
<dbReference type="RefSeq" id="WP_203626471.1">
    <property type="nucleotide sequence ID" value="NZ_BOLQ01000005.1"/>
</dbReference>
<dbReference type="Proteomes" id="UP001597196">
    <property type="component" value="Unassembled WGS sequence"/>
</dbReference>
<evidence type="ECO:0000313" key="4">
    <source>
        <dbReference type="EMBL" id="MFD1430019.1"/>
    </source>
</evidence>
<comment type="caution">
    <text evidence="4">The sequence shown here is derived from an EMBL/GenBank/DDBJ whole genome shotgun (WGS) entry which is preliminary data.</text>
</comment>
<dbReference type="Gene3D" id="1.10.357.10">
    <property type="entry name" value="Tetracycline Repressor, domain 2"/>
    <property type="match status" value="1"/>
</dbReference>
<sequence>MADNKTNFAPTGMNSQLEAILNATIDALRTQDYAQITFHDLENRTGIKYMTIKRRFNSKAELFAAVQLHELKRVGPAFVKVLDPENDNLLRSYVNRAVKEEVPLFKVMITLPGLSLDDFSLAARTRLDEELGPQYQKLVTQLRTAHRYIGKNEAIGLVHFGLALMAIACEQNRHQQTDYQIADTLLALLHLYQGRIYKGLETPGLRQPRRPQ</sequence>
<organism evidence="4 5">
    <name type="scientific">Lacticaseibacillus mingshuiensis</name>
    <dbReference type="NCBI Taxonomy" id="2799574"/>
    <lineage>
        <taxon>Bacteria</taxon>
        <taxon>Bacillati</taxon>
        <taxon>Bacillota</taxon>
        <taxon>Bacilli</taxon>
        <taxon>Lactobacillales</taxon>
        <taxon>Lactobacillaceae</taxon>
        <taxon>Lacticaseibacillus</taxon>
    </lineage>
</organism>
<dbReference type="PROSITE" id="PS50977">
    <property type="entry name" value="HTH_TETR_2"/>
    <property type="match status" value="1"/>
</dbReference>
<evidence type="ECO:0000313" key="5">
    <source>
        <dbReference type="Proteomes" id="UP001597196"/>
    </source>
</evidence>
<keyword evidence="1 2" id="KW-0238">DNA-binding</keyword>
<dbReference type="InterPro" id="IPR001647">
    <property type="entry name" value="HTH_TetR"/>
</dbReference>
<dbReference type="SUPFAM" id="SSF46689">
    <property type="entry name" value="Homeodomain-like"/>
    <property type="match status" value="1"/>
</dbReference>
<protein>
    <submittedName>
        <fullName evidence="4">TetR/AcrR family transcriptional regulator</fullName>
    </submittedName>
</protein>
<evidence type="ECO:0000256" key="2">
    <source>
        <dbReference type="PROSITE-ProRule" id="PRU00335"/>
    </source>
</evidence>